<feature type="region of interest" description="Disordered" evidence="1">
    <location>
        <begin position="302"/>
        <end position="349"/>
    </location>
</feature>
<dbReference type="Proteomes" id="UP000189935">
    <property type="component" value="Chromosome I"/>
</dbReference>
<reference evidence="2 3" key="1">
    <citation type="submission" date="2016-11" db="EMBL/GenBank/DDBJ databases">
        <authorList>
            <person name="Jaros S."/>
            <person name="Januszkiewicz K."/>
            <person name="Wedrychowicz H."/>
        </authorList>
    </citation>
    <scope>NUCLEOTIDE SEQUENCE [LARGE SCALE GENOMIC DNA]</scope>
    <source>
        <strain evidence="2 3">GAS499</strain>
    </source>
</reference>
<evidence type="ECO:0000313" key="3">
    <source>
        <dbReference type="Proteomes" id="UP000189935"/>
    </source>
</evidence>
<proteinExistence type="predicted"/>
<feature type="compositionally biased region" description="Polar residues" evidence="1">
    <location>
        <begin position="325"/>
        <end position="349"/>
    </location>
</feature>
<evidence type="ECO:0000256" key="1">
    <source>
        <dbReference type="SAM" id="MobiDB-lite"/>
    </source>
</evidence>
<protein>
    <submittedName>
        <fullName evidence="2">Uncharacterized protein</fullName>
    </submittedName>
</protein>
<dbReference type="EMBL" id="LT670844">
    <property type="protein sequence ID" value="SHJ72246.1"/>
    <property type="molecule type" value="Genomic_DNA"/>
</dbReference>
<name>A0A1M6LLZ6_9BRAD</name>
<gene>
    <name evidence="2" type="ORF">SAMN05444159_1320</name>
</gene>
<evidence type="ECO:0000313" key="2">
    <source>
        <dbReference type="EMBL" id="SHJ72246.1"/>
    </source>
</evidence>
<dbReference type="RefSeq" id="WP_197688419.1">
    <property type="nucleotide sequence ID" value="NZ_LT670844.1"/>
</dbReference>
<organism evidence="2 3">
    <name type="scientific">Bradyrhizobium lablabi</name>
    <dbReference type="NCBI Taxonomy" id="722472"/>
    <lineage>
        <taxon>Bacteria</taxon>
        <taxon>Pseudomonadati</taxon>
        <taxon>Pseudomonadota</taxon>
        <taxon>Alphaproteobacteria</taxon>
        <taxon>Hyphomicrobiales</taxon>
        <taxon>Nitrobacteraceae</taxon>
        <taxon>Bradyrhizobium</taxon>
    </lineage>
</organism>
<sequence>MSHFTEDQIKHMVNRFLGWRLPKNFNPDAGISYTRPNYAPSVDATPSGTNLFDATQADAMVRYMIEGLPIPSTLAAAIKRALERGEGYVRAATWKEISEPPYERGRAHKDLAEVHAALCMAINGPAQPPLQGIYDAINALGGRPDQDNCYDQGIVDTVAKVLDIIEKAQAAGVAQAPLDCDTLASAIYSADDLYLSPDQSRRAAEAAIRFFGGAQASAPDPLKAMGLPWEDVAEDDPDVILAAHAIAEHGIGRQWDDFLPTNAYDVDQGDLIEYARAAVAALRAKVSPVPSTHEAPVNLPFERLPQHAGDPAFGPVPNVVPLGSSDPNHPSNTPADAVVSSNHQGDSDA</sequence>
<accession>A0A1M6LLZ6</accession>
<dbReference type="AlphaFoldDB" id="A0A1M6LLZ6"/>